<dbReference type="EMBL" id="KN727134">
    <property type="protein sequence ID" value="KIH66402.1"/>
    <property type="molecule type" value="Genomic_DNA"/>
</dbReference>
<sequence>MESADFVVQSKTVIETANLLVTNNVCNIANSDLQVMEFNTTLPSPNPTHLGSTSCQLRSLQHDYEELLHAVLQIRTPNSLWTRLREPWKRFTGRCAPFFT</sequence>
<evidence type="ECO:0000313" key="1">
    <source>
        <dbReference type="EMBL" id="KIH66402.1"/>
    </source>
</evidence>
<gene>
    <name evidence="1" type="ORF">ANCDUO_03272</name>
</gene>
<reference evidence="1 2" key="1">
    <citation type="submission" date="2013-12" db="EMBL/GenBank/DDBJ databases">
        <title>Draft genome of the parsitic nematode Ancylostoma duodenale.</title>
        <authorList>
            <person name="Mitreva M."/>
        </authorList>
    </citation>
    <scope>NUCLEOTIDE SEQUENCE [LARGE SCALE GENOMIC DNA]</scope>
    <source>
        <strain evidence="1 2">Zhejiang</strain>
    </source>
</reference>
<accession>A0A0C2DUC9</accession>
<dbReference type="OrthoDB" id="10625177at2759"/>
<organism evidence="1 2">
    <name type="scientific">Ancylostoma duodenale</name>
    <dbReference type="NCBI Taxonomy" id="51022"/>
    <lineage>
        <taxon>Eukaryota</taxon>
        <taxon>Metazoa</taxon>
        <taxon>Ecdysozoa</taxon>
        <taxon>Nematoda</taxon>
        <taxon>Chromadorea</taxon>
        <taxon>Rhabditida</taxon>
        <taxon>Rhabditina</taxon>
        <taxon>Rhabditomorpha</taxon>
        <taxon>Strongyloidea</taxon>
        <taxon>Ancylostomatidae</taxon>
        <taxon>Ancylostomatinae</taxon>
        <taxon>Ancylostoma</taxon>
    </lineage>
</organism>
<keyword evidence="2" id="KW-1185">Reference proteome</keyword>
<name>A0A0C2DUC9_9BILA</name>
<protein>
    <submittedName>
        <fullName evidence="1">Uncharacterized protein</fullName>
    </submittedName>
</protein>
<dbReference type="Proteomes" id="UP000054047">
    <property type="component" value="Unassembled WGS sequence"/>
</dbReference>
<proteinExistence type="predicted"/>
<evidence type="ECO:0000313" key="2">
    <source>
        <dbReference type="Proteomes" id="UP000054047"/>
    </source>
</evidence>
<dbReference type="AlphaFoldDB" id="A0A0C2DUC9"/>